<gene>
    <name evidence="6" type="ORF">FHR82_007602</name>
</gene>
<evidence type="ECO:0000256" key="1">
    <source>
        <dbReference type="ARBA" id="ARBA00022679"/>
    </source>
</evidence>
<dbReference type="AlphaFoldDB" id="A0A7W7QCY6"/>
<evidence type="ECO:0000256" key="2">
    <source>
        <dbReference type="ARBA" id="ARBA00022777"/>
    </source>
</evidence>
<dbReference type="GO" id="GO:0046983">
    <property type="term" value="F:protein dimerization activity"/>
    <property type="evidence" value="ECO:0007669"/>
    <property type="project" value="InterPro"/>
</dbReference>
<dbReference type="InterPro" id="IPR036890">
    <property type="entry name" value="HATPase_C_sf"/>
</dbReference>
<evidence type="ECO:0000313" key="6">
    <source>
        <dbReference type="EMBL" id="MBB4911342.1"/>
    </source>
</evidence>
<dbReference type="Proteomes" id="UP000520767">
    <property type="component" value="Unassembled WGS sequence"/>
</dbReference>
<name>A0A7W7QCY6_9PSEU</name>
<proteinExistence type="predicted"/>
<evidence type="ECO:0000313" key="7">
    <source>
        <dbReference type="Proteomes" id="UP000520767"/>
    </source>
</evidence>
<feature type="transmembrane region" description="Helical" evidence="4">
    <location>
        <begin position="43"/>
        <end position="62"/>
    </location>
</feature>
<dbReference type="SUPFAM" id="SSF55874">
    <property type="entry name" value="ATPase domain of HSP90 chaperone/DNA topoisomerase II/histidine kinase"/>
    <property type="match status" value="1"/>
</dbReference>
<dbReference type="EMBL" id="JACHJQ010000009">
    <property type="protein sequence ID" value="MBB4911342.1"/>
    <property type="molecule type" value="Genomic_DNA"/>
</dbReference>
<organism evidence="6 7">
    <name type="scientific">Actinophytocola algeriensis</name>
    <dbReference type="NCBI Taxonomy" id="1768010"/>
    <lineage>
        <taxon>Bacteria</taxon>
        <taxon>Bacillati</taxon>
        <taxon>Actinomycetota</taxon>
        <taxon>Actinomycetes</taxon>
        <taxon>Pseudonocardiales</taxon>
        <taxon>Pseudonocardiaceae</taxon>
    </lineage>
</organism>
<sequence>MPERDALASLHRYTRLTLLATVPIIGLAPLLVAFGDFERWDRFVPLVVAVAVLLVVHWRRVARAIEAPTEVLPWRPSAVTLVLSFAVYGYAYTYGDAGNTWWMFLPSAPLAELQFGRKTSAALRLSAPFVLFACVLAVALAEVVPPDTEGSPVATGLVAAVVMLVLPFGELVALRQWRIAVELDQARRTAAELGATRERLRFTEDLHDILGHALEVVSLKAELAARLGTAAPERAQAEMAEVQRLARGALRDVRALARGQRPLRLDAELTGARTLLTSAGIECEVDGAATGGEHSELLGRVLREAVTNLLRHADTRHCRITVRPSALTVVNDGAAAATAGEGTGLAALSRRVTEAGGTFLAGPGETPGTFVVEAAL</sequence>
<feature type="transmembrane region" description="Helical" evidence="4">
    <location>
        <begin position="122"/>
        <end position="141"/>
    </location>
</feature>
<dbReference type="Gene3D" id="1.20.5.1930">
    <property type="match status" value="1"/>
</dbReference>
<accession>A0A7W7QCY6</accession>
<keyword evidence="4" id="KW-0472">Membrane</keyword>
<dbReference type="InterPro" id="IPR011712">
    <property type="entry name" value="Sig_transdc_His_kin_sub3_dim/P"/>
</dbReference>
<keyword evidence="1 6" id="KW-0808">Transferase</keyword>
<dbReference type="InterPro" id="IPR050482">
    <property type="entry name" value="Sensor_HK_TwoCompSys"/>
</dbReference>
<comment type="caution">
    <text evidence="6">The sequence shown here is derived from an EMBL/GenBank/DDBJ whole genome shotgun (WGS) entry which is preliminary data.</text>
</comment>
<dbReference type="PANTHER" id="PTHR24421">
    <property type="entry name" value="NITRATE/NITRITE SENSOR PROTEIN NARX-RELATED"/>
    <property type="match status" value="1"/>
</dbReference>
<keyword evidence="2 6" id="KW-0418">Kinase</keyword>
<reference evidence="6 7" key="1">
    <citation type="submission" date="2020-08" db="EMBL/GenBank/DDBJ databases">
        <title>Genomic Encyclopedia of Type Strains, Phase III (KMG-III): the genomes of soil and plant-associated and newly described type strains.</title>
        <authorList>
            <person name="Whitman W."/>
        </authorList>
    </citation>
    <scope>NUCLEOTIDE SEQUENCE [LARGE SCALE GENOMIC DNA]</scope>
    <source>
        <strain evidence="6 7">CECT 8960</strain>
    </source>
</reference>
<dbReference type="GO" id="GO:0000155">
    <property type="term" value="F:phosphorelay sensor kinase activity"/>
    <property type="evidence" value="ECO:0007669"/>
    <property type="project" value="InterPro"/>
</dbReference>
<dbReference type="Gene3D" id="3.30.565.10">
    <property type="entry name" value="Histidine kinase-like ATPase, C-terminal domain"/>
    <property type="match status" value="1"/>
</dbReference>
<protein>
    <submittedName>
        <fullName evidence="6">Two-component system sensor histidine kinase DesK</fullName>
        <ecNumber evidence="6">2.7.13.3</ecNumber>
    </submittedName>
</protein>
<feature type="transmembrane region" description="Helical" evidence="4">
    <location>
        <begin position="153"/>
        <end position="174"/>
    </location>
</feature>
<evidence type="ECO:0000256" key="3">
    <source>
        <dbReference type="ARBA" id="ARBA00023012"/>
    </source>
</evidence>
<evidence type="ECO:0000256" key="4">
    <source>
        <dbReference type="SAM" id="Phobius"/>
    </source>
</evidence>
<dbReference type="Pfam" id="PF07730">
    <property type="entry name" value="HisKA_3"/>
    <property type="match status" value="1"/>
</dbReference>
<feature type="transmembrane region" description="Helical" evidence="4">
    <location>
        <begin position="74"/>
        <end position="93"/>
    </location>
</feature>
<keyword evidence="7" id="KW-1185">Reference proteome</keyword>
<dbReference type="EC" id="2.7.13.3" evidence="6"/>
<evidence type="ECO:0000259" key="5">
    <source>
        <dbReference type="Pfam" id="PF07730"/>
    </source>
</evidence>
<dbReference type="RefSeq" id="WP_184815349.1">
    <property type="nucleotide sequence ID" value="NZ_JACHJQ010000009.1"/>
</dbReference>
<dbReference type="GO" id="GO:0016020">
    <property type="term" value="C:membrane"/>
    <property type="evidence" value="ECO:0007669"/>
    <property type="project" value="InterPro"/>
</dbReference>
<dbReference type="PANTHER" id="PTHR24421:SF63">
    <property type="entry name" value="SENSOR HISTIDINE KINASE DESK"/>
    <property type="match status" value="1"/>
</dbReference>
<keyword evidence="4" id="KW-0812">Transmembrane</keyword>
<keyword evidence="4" id="KW-1133">Transmembrane helix</keyword>
<feature type="transmembrane region" description="Helical" evidence="4">
    <location>
        <begin position="16"/>
        <end position="37"/>
    </location>
</feature>
<keyword evidence="3" id="KW-0902">Two-component regulatory system</keyword>
<feature type="domain" description="Signal transduction histidine kinase subgroup 3 dimerisation and phosphoacceptor" evidence="5">
    <location>
        <begin position="198"/>
        <end position="263"/>
    </location>
</feature>